<evidence type="ECO:0000313" key="3">
    <source>
        <dbReference type="EMBL" id="OKZ36960.1"/>
    </source>
</evidence>
<dbReference type="Pfam" id="PF10988">
    <property type="entry name" value="DUF2807"/>
    <property type="match status" value="1"/>
</dbReference>
<feature type="domain" description="Putative auto-transporter adhesin head GIN" evidence="2">
    <location>
        <begin position="51"/>
        <end position="187"/>
    </location>
</feature>
<organism evidence="3 4">
    <name type="scientific">Bacteroides uniformis</name>
    <dbReference type="NCBI Taxonomy" id="820"/>
    <lineage>
        <taxon>Bacteria</taxon>
        <taxon>Pseudomonadati</taxon>
        <taxon>Bacteroidota</taxon>
        <taxon>Bacteroidia</taxon>
        <taxon>Bacteroidales</taxon>
        <taxon>Bacteroidaceae</taxon>
        <taxon>Bacteroides</taxon>
    </lineage>
</organism>
<proteinExistence type="predicted"/>
<protein>
    <submittedName>
        <fullName evidence="3">DUF2807 domain-containing protein</fullName>
    </submittedName>
</protein>
<evidence type="ECO:0000313" key="4">
    <source>
        <dbReference type="Proteomes" id="UP000186549"/>
    </source>
</evidence>
<name>A0A1Q6IB10_BACUN</name>
<dbReference type="Gene3D" id="2.160.20.120">
    <property type="match status" value="1"/>
</dbReference>
<feature type="non-terminal residue" evidence="3">
    <location>
        <position position="187"/>
    </location>
</feature>
<feature type="chain" id="PRO_5013135598" evidence="1">
    <location>
        <begin position="22"/>
        <end position="187"/>
    </location>
</feature>
<dbReference type="AlphaFoldDB" id="A0A1Q6IB10"/>
<accession>A0A1Q6IB10</accession>
<comment type="caution">
    <text evidence="3">The sequence shown here is derived from an EMBL/GenBank/DDBJ whole genome shotgun (WGS) entry which is preliminary data.</text>
</comment>
<reference evidence="3 4" key="1">
    <citation type="journal article" date="2016" name="Nat. Biotechnol.">
        <title>Measurement of bacterial replication rates in microbial communities.</title>
        <authorList>
            <person name="Brown C.T."/>
            <person name="Olm M.R."/>
            <person name="Thomas B.C."/>
            <person name="Banfield J.F."/>
        </authorList>
    </citation>
    <scope>NUCLEOTIDE SEQUENCE [LARGE SCALE GENOMIC DNA]</scope>
    <source>
        <strain evidence="3">45_41</strain>
    </source>
</reference>
<sequence>MKALTTFIAIALLAFSTTACSQQHTYRSGGFGSKTVKASKNYVTKDIKVDNFTKLSVAGSPDVTYTQKSGKPTVEVYTSDNIVDLLDIHVKDNTLYIGFKKNVSVSYNKLEVRVSAEKLNGIAVAGSGDVELKNGLKTDNLKIAVAGSGDISGNSISCTDLDISIAGSGDINSSDITCNDLQVSVAG</sequence>
<dbReference type="Proteomes" id="UP000186549">
    <property type="component" value="Unassembled WGS sequence"/>
</dbReference>
<gene>
    <name evidence="3" type="ORF">BHV79_05145</name>
</gene>
<evidence type="ECO:0000256" key="1">
    <source>
        <dbReference type="SAM" id="SignalP"/>
    </source>
</evidence>
<dbReference type="InterPro" id="IPR021255">
    <property type="entry name" value="DUF2807"/>
</dbReference>
<evidence type="ECO:0000259" key="2">
    <source>
        <dbReference type="Pfam" id="PF10988"/>
    </source>
</evidence>
<dbReference type="EMBL" id="MNQU01000138">
    <property type="protein sequence ID" value="OKZ36960.1"/>
    <property type="molecule type" value="Genomic_DNA"/>
</dbReference>
<dbReference type="PROSITE" id="PS51257">
    <property type="entry name" value="PROKAR_LIPOPROTEIN"/>
    <property type="match status" value="1"/>
</dbReference>
<keyword evidence="1" id="KW-0732">Signal</keyword>
<feature type="signal peptide" evidence="1">
    <location>
        <begin position="1"/>
        <end position="21"/>
    </location>
</feature>